<evidence type="ECO:0000256" key="3">
    <source>
        <dbReference type="ARBA" id="ARBA00022960"/>
    </source>
</evidence>
<evidence type="ECO:0000256" key="6">
    <source>
        <dbReference type="PROSITE-ProRule" id="PRU01373"/>
    </source>
</evidence>
<evidence type="ECO:0000313" key="8">
    <source>
        <dbReference type="EMBL" id="GAA1775495.1"/>
    </source>
</evidence>
<dbReference type="InterPro" id="IPR038063">
    <property type="entry name" value="Transpep_catalytic_dom"/>
</dbReference>
<dbReference type="PANTHER" id="PTHR30582">
    <property type="entry name" value="L,D-TRANSPEPTIDASE"/>
    <property type="match status" value="1"/>
</dbReference>
<dbReference type="Gene3D" id="2.40.440.10">
    <property type="entry name" value="L,D-transpeptidase catalytic domain-like"/>
    <property type="match status" value="1"/>
</dbReference>
<dbReference type="EMBL" id="BAAAPN010000104">
    <property type="protein sequence ID" value="GAA1775495.1"/>
    <property type="molecule type" value="Genomic_DNA"/>
</dbReference>
<accession>A0ABN2L5R9</accession>
<comment type="caution">
    <text evidence="8">The sequence shown here is derived from an EMBL/GenBank/DDBJ whole genome shotgun (WGS) entry which is preliminary data.</text>
</comment>
<dbReference type="InterPro" id="IPR005490">
    <property type="entry name" value="LD_TPept_cat_dom"/>
</dbReference>
<dbReference type="Proteomes" id="UP001501475">
    <property type="component" value="Unassembled WGS sequence"/>
</dbReference>
<evidence type="ECO:0000256" key="1">
    <source>
        <dbReference type="ARBA" id="ARBA00004752"/>
    </source>
</evidence>
<dbReference type="CDD" id="cd16913">
    <property type="entry name" value="YkuD_like"/>
    <property type="match status" value="1"/>
</dbReference>
<keyword evidence="5 6" id="KW-0961">Cell wall biogenesis/degradation</keyword>
<organism evidence="8 9">
    <name type="scientific">Nostocoides vanveenii</name>
    <dbReference type="NCBI Taxonomy" id="330835"/>
    <lineage>
        <taxon>Bacteria</taxon>
        <taxon>Bacillati</taxon>
        <taxon>Actinomycetota</taxon>
        <taxon>Actinomycetes</taxon>
        <taxon>Micrococcales</taxon>
        <taxon>Intrasporangiaceae</taxon>
        <taxon>Nostocoides</taxon>
    </lineage>
</organism>
<evidence type="ECO:0000256" key="4">
    <source>
        <dbReference type="ARBA" id="ARBA00022984"/>
    </source>
</evidence>
<keyword evidence="2" id="KW-0808">Transferase</keyword>
<feature type="active site" description="Nucleophile" evidence="6">
    <location>
        <position position="440"/>
    </location>
</feature>
<sequence length="465" mass="48288">MLTALAVTVPVAIGSAATAYGFHYRDRALPGSSVVGIDVAGMSRDEVAAALRAKADAVTVALKLPDTTRQVALTDLGTTIDIDATVARVFAANQDWPAYAEALVKARPVEVVTTQDASAYDAFVASLGKTYARTPTNAVVSLGKDGHTFAATRGASGQVLEVDGLDGIAATAARTLTSASASTTVVEQEPDVTTADGKDLAAKANAIAHAEVEVEDGSQVFRATSREKASWVTLPAAGTTGEVSVDGKRITAWITAQAKSADAAPSNGLRYVNSAGKLVRVITPAKDGRAVTNAAAVAKALTASLSSGEGASETFSTKAIPATWTQKTIAAGAENLAYPAIPGEKWIDVNLARHTMTAYVGATVALGPIKMVNGAPATPTDIGVFHIYWKNPMMTMRGQNADGTDYETPDVPWSSFFNGGEALHGAYWRKTWGYAASHGCVNLPIPTAKWVFDWAPVGTPVVTHN</sequence>
<feature type="domain" description="L,D-TPase catalytic" evidence="7">
    <location>
        <begin position="345"/>
        <end position="464"/>
    </location>
</feature>
<feature type="active site" description="Proton donor/acceptor" evidence="6">
    <location>
        <position position="424"/>
    </location>
</feature>
<dbReference type="SUPFAM" id="SSF141523">
    <property type="entry name" value="L,D-transpeptidase catalytic domain-like"/>
    <property type="match status" value="1"/>
</dbReference>
<keyword evidence="3 6" id="KW-0133">Cell shape</keyword>
<dbReference type="Pfam" id="PF03734">
    <property type="entry name" value="YkuD"/>
    <property type="match status" value="1"/>
</dbReference>
<proteinExistence type="predicted"/>
<dbReference type="PANTHER" id="PTHR30582:SF2">
    <property type="entry name" value="L,D-TRANSPEPTIDASE YCIB-RELATED"/>
    <property type="match status" value="1"/>
</dbReference>
<keyword evidence="9" id="KW-1185">Reference proteome</keyword>
<comment type="pathway">
    <text evidence="1 6">Cell wall biogenesis; peptidoglycan biosynthesis.</text>
</comment>
<reference evidence="8 9" key="1">
    <citation type="journal article" date="2019" name="Int. J. Syst. Evol. Microbiol.">
        <title>The Global Catalogue of Microorganisms (GCM) 10K type strain sequencing project: providing services to taxonomists for standard genome sequencing and annotation.</title>
        <authorList>
            <consortium name="The Broad Institute Genomics Platform"/>
            <consortium name="The Broad Institute Genome Sequencing Center for Infectious Disease"/>
            <person name="Wu L."/>
            <person name="Ma J."/>
        </authorList>
    </citation>
    <scope>NUCLEOTIDE SEQUENCE [LARGE SCALE GENOMIC DNA]</scope>
    <source>
        <strain evidence="8 9">JCM 15591</strain>
    </source>
</reference>
<protein>
    <submittedName>
        <fullName evidence="8">L,D-transpeptidase family protein</fullName>
    </submittedName>
</protein>
<evidence type="ECO:0000256" key="5">
    <source>
        <dbReference type="ARBA" id="ARBA00023316"/>
    </source>
</evidence>
<evidence type="ECO:0000256" key="2">
    <source>
        <dbReference type="ARBA" id="ARBA00022679"/>
    </source>
</evidence>
<name>A0ABN2L5R9_9MICO</name>
<dbReference type="PROSITE" id="PS52029">
    <property type="entry name" value="LD_TPASE"/>
    <property type="match status" value="1"/>
</dbReference>
<evidence type="ECO:0000313" key="9">
    <source>
        <dbReference type="Proteomes" id="UP001501475"/>
    </source>
</evidence>
<keyword evidence="4 6" id="KW-0573">Peptidoglycan synthesis</keyword>
<gene>
    <name evidence="8" type="ORF">GCM10009810_35690</name>
</gene>
<dbReference type="InterPro" id="IPR050979">
    <property type="entry name" value="LD-transpeptidase"/>
</dbReference>
<evidence type="ECO:0000259" key="7">
    <source>
        <dbReference type="PROSITE" id="PS52029"/>
    </source>
</evidence>